<evidence type="ECO:0000256" key="1">
    <source>
        <dbReference type="ARBA" id="ARBA00005525"/>
    </source>
</evidence>
<dbReference type="AlphaFoldDB" id="A0A485AYM1"/>
<dbReference type="InterPro" id="IPR036291">
    <property type="entry name" value="NAD(P)-bd_dom_sf"/>
</dbReference>
<comment type="similarity">
    <text evidence="1">Belongs to the pyrroline-5-carboxylate reductase family.</text>
</comment>
<dbReference type="PANTHER" id="PTHR11645:SF0">
    <property type="entry name" value="PYRROLINE-5-CARBOXYLATE REDUCTASE 3"/>
    <property type="match status" value="1"/>
</dbReference>
<gene>
    <name evidence="4" type="ORF">NCTC13038_00883</name>
</gene>
<dbReference type="InterPro" id="IPR028939">
    <property type="entry name" value="P5C_Rdtase_cat_N"/>
</dbReference>
<proteinExistence type="inferred from homology"/>
<dbReference type="PANTHER" id="PTHR11645">
    <property type="entry name" value="PYRROLINE-5-CARBOXYLATE REDUCTASE"/>
    <property type="match status" value="1"/>
</dbReference>
<dbReference type="EMBL" id="CAADJG010000002">
    <property type="protein sequence ID" value="VFS66647.1"/>
    <property type="molecule type" value="Genomic_DNA"/>
</dbReference>
<sequence>MKRIGILGVDALTEKLIRGFFQAAPDAQVFLFPANSERAQRLAREFPCWTQDNHQAVIDEVDVIIISVAPDTLNELAGSVQLRYSQTLISLVPGIQSRALRVMFQHSDCVRLQMAYSDEINKSAVILTSTNEEIQRLFSPFGPLLVVAEESDFDSSIGGTL</sequence>
<name>A0A485AYM1_RAOTE</name>
<evidence type="ECO:0000313" key="5">
    <source>
        <dbReference type="Proteomes" id="UP000332594"/>
    </source>
</evidence>
<keyword evidence="2" id="KW-0560">Oxidoreductase</keyword>
<dbReference type="SUPFAM" id="SSF51735">
    <property type="entry name" value="NAD(P)-binding Rossmann-fold domains"/>
    <property type="match status" value="1"/>
</dbReference>
<protein>
    <submittedName>
        <fullName evidence="4">Pyrroline-5-carboxylate reductase</fullName>
    </submittedName>
</protein>
<accession>A0A485AYM1</accession>
<evidence type="ECO:0000256" key="2">
    <source>
        <dbReference type="ARBA" id="ARBA00023002"/>
    </source>
</evidence>
<dbReference type="GO" id="GO:0055129">
    <property type="term" value="P:L-proline biosynthetic process"/>
    <property type="evidence" value="ECO:0007669"/>
    <property type="project" value="TreeGrafter"/>
</dbReference>
<evidence type="ECO:0000259" key="3">
    <source>
        <dbReference type="Pfam" id="PF03807"/>
    </source>
</evidence>
<evidence type="ECO:0000313" key="4">
    <source>
        <dbReference type="EMBL" id="VFS66647.1"/>
    </source>
</evidence>
<dbReference type="Pfam" id="PF03807">
    <property type="entry name" value="F420_oxidored"/>
    <property type="match status" value="1"/>
</dbReference>
<dbReference type="Proteomes" id="UP000332594">
    <property type="component" value="Unassembled WGS sequence"/>
</dbReference>
<dbReference type="RefSeq" id="WP_134525287.1">
    <property type="nucleotide sequence ID" value="NZ_BJNO01000014.1"/>
</dbReference>
<dbReference type="GO" id="GO:0004735">
    <property type="term" value="F:pyrroline-5-carboxylate reductase activity"/>
    <property type="evidence" value="ECO:0007669"/>
    <property type="project" value="TreeGrafter"/>
</dbReference>
<reference evidence="4 5" key="1">
    <citation type="submission" date="2019-03" db="EMBL/GenBank/DDBJ databases">
        <authorList>
            <consortium name="Pathogen Informatics"/>
        </authorList>
    </citation>
    <scope>NUCLEOTIDE SEQUENCE [LARGE SCALE GENOMIC DNA]</scope>
    <source>
        <strain evidence="4 5">NCTC13038</strain>
    </source>
</reference>
<organism evidence="4 5">
    <name type="scientific">Raoultella terrigena</name>
    <name type="common">Klebsiella terrigena</name>
    <dbReference type="NCBI Taxonomy" id="577"/>
    <lineage>
        <taxon>Bacteria</taxon>
        <taxon>Pseudomonadati</taxon>
        <taxon>Pseudomonadota</taxon>
        <taxon>Gammaproteobacteria</taxon>
        <taxon>Enterobacterales</taxon>
        <taxon>Enterobacteriaceae</taxon>
        <taxon>Klebsiella/Raoultella group</taxon>
        <taxon>Raoultella</taxon>
    </lineage>
</organism>
<dbReference type="Gene3D" id="3.40.50.720">
    <property type="entry name" value="NAD(P)-binding Rossmann-like Domain"/>
    <property type="match status" value="1"/>
</dbReference>
<feature type="domain" description="Pyrroline-5-carboxylate reductase catalytic N-terminal" evidence="3">
    <location>
        <begin position="3"/>
        <end position="92"/>
    </location>
</feature>